<evidence type="ECO:0000256" key="1">
    <source>
        <dbReference type="SAM" id="Coils"/>
    </source>
</evidence>
<feature type="transmembrane region" description="Helical" evidence="2">
    <location>
        <begin position="327"/>
        <end position="348"/>
    </location>
</feature>
<dbReference type="Proteomes" id="UP000179807">
    <property type="component" value="Unassembled WGS sequence"/>
</dbReference>
<dbReference type="AlphaFoldDB" id="A0A1J4K7N7"/>
<keyword evidence="2" id="KW-0472">Membrane</keyword>
<dbReference type="GeneID" id="94838339"/>
<reference evidence="3" key="1">
    <citation type="submission" date="2016-10" db="EMBL/GenBank/DDBJ databases">
        <authorList>
            <person name="Benchimol M."/>
            <person name="Almeida L.G."/>
            <person name="Vasconcelos A.T."/>
            <person name="Perreira-Neves A."/>
            <person name="Rosa I.A."/>
            <person name="Tasca T."/>
            <person name="Bogo M.R."/>
            <person name="de Souza W."/>
        </authorList>
    </citation>
    <scope>NUCLEOTIDE SEQUENCE [LARGE SCALE GENOMIC DNA]</scope>
    <source>
        <strain evidence="3">K</strain>
    </source>
</reference>
<dbReference type="EMBL" id="MLAK01000694">
    <property type="protein sequence ID" value="OHT07497.1"/>
    <property type="molecule type" value="Genomic_DNA"/>
</dbReference>
<evidence type="ECO:0000256" key="2">
    <source>
        <dbReference type="SAM" id="Phobius"/>
    </source>
</evidence>
<protein>
    <submittedName>
        <fullName evidence="3">Uncharacterized protein</fullName>
    </submittedName>
</protein>
<comment type="caution">
    <text evidence="3">The sequence shown here is derived from an EMBL/GenBank/DDBJ whole genome shotgun (WGS) entry which is preliminary data.</text>
</comment>
<keyword evidence="1" id="KW-0175">Coiled coil</keyword>
<accession>A0A1J4K7N7</accession>
<organism evidence="3 4">
    <name type="scientific">Tritrichomonas foetus</name>
    <dbReference type="NCBI Taxonomy" id="1144522"/>
    <lineage>
        <taxon>Eukaryota</taxon>
        <taxon>Metamonada</taxon>
        <taxon>Parabasalia</taxon>
        <taxon>Tritrichomonadida</taxon>
        <taxon>Tritrichomonadidae</taxon>
        <taxon>Tritrichomonas</taxon>
    </lineage>
</organism>
<proteinExistence type="predicted"/>
<evidence type="ECO:0000313" key="4">
    <source>
        <dbReference type="Proteomes" id="UP000179807"/>
    </source>
</evidence>
<dbReference type="RefSeq" id="XP_068360633.1">
    <property type="nucleotide sequence ID" value="XM_068503635.1"/>
</dbReference>
<evidence type="ECO:0000313" key="3">
    <source>
        <dbReference type="EMBL" id="OHT07497.1"/>
    </source>
</evidence>
<gene>
    <name evidence="3" type="ORF">TRFO_24236</name>
</gene>
<feature type="coiled-coil region" evidence="1">
    <location>
        <begin position="207"/>
        <end position="318"/>
    </location>
</feature>
<sequence length="438" mass="51008">MENEKSSSTDLGTLISTFRENAEGLRTWNEEVSYIFRDNHNIAKTCADLNDNILSFLGRLLRCDLLTAKFDVVRVETENWKKENSPLRTLVSFLSQEWKNVDKDVNTAINFLIDKGYKVDYIKFRSMMRTFSVDLSVDNTTNSDSNISSTTKKASIEPIPDFYSDLNTIFESNIPDFLYSFLGPVVAIFNTIVYSKNILDSSQIIHNIDHENKLKMKSQKIQILREKEIKRKNDLKNAQKEFEQFDKDLKFENERKNNFKTQIKENKKIISNLNDQISRYSEELITLRQETNEFNQSYQEKEGELNAVNGEISELKQSSPKIVENGLAFYLEAPLSFLGLICMILILLESYTRWWAHIFRKLHPELKQKKEISRWGLKTFIFGMKEFIQLVKERRILESIERSTFSISAACCEFLTTLFRMSCVPFALCGVIHSPISE</sequence>
<keyword evidence="4" id="KW-1185">Reference proteome</keyword>
<keyword evidence="2" id="KW-0812">Transmembrane</keyword>
<name>A0A1J4K7N7_9EUKA</name>
<keyword evidence="2" id="KW-1133">Transmembrane helix</keyword>
<dbReference type="VEuPathDB" id="TrichDB:TRFO_24236"/>